<evidence type="ECO:0000256" key="3">
    <source>
        <dbReference type="ARBA" id="ARBA00022884"/>
    </source>
</evidence>
<dbReference type="GeneID" id="31366657"/>
<keyword evidence="3 6" id="KW-0694">RNA-binding</keyword>
<gene>
    <name evidence="8" type="ORF">PPL_11189</name>
</gene>
<dbReference type="STRING" id="670386.D3BTS9"/>
<keyword evidence="2" id="KW-0507">mRNA processing</keyword>
<dbReference type="CDD" id="cd12241">
    <property type="entry name" value="RRM_SF3B14"/>
    <property type="match status" value="1"/>
</dbReference>
<dbReference type="SMART" id="SM00360">
    <property type="entry name" value="RRM"/>
    <property type="match status" value="1"/>
</dbReference>
<sequence>MATLKNQRLPPEVNRILFVKNLPFKITSAEIYELFGAYGGIRQVRLGNASDTMGTAFVVYDDIFDARNACEHLSGYNFGGRYLVVLYHQPAKQARKLDQTKKRQELELMKQKFGIE</sequence>
<evidence type="ECO:0000256" key="1">
    <source>
        <dbReference type="ARBA" id="ARBA00004123"/>
    </source>
</evidence>
<dbReference type="Pfam" id="PF00076">
    <property type="entry name" value="RRM_1"/>
    <property type="match status" value="1"/>
</dbReference>
<dbReference type="InterPro" id="IPR050374">
    <property type="entry name" value="RRT5_SRSF_SR"/>
</dbReference>
<dbReference type="Gene3D" id="3.30.70.330">
    <property type="match status" value="1"/>
</dbReference>
<dbReference type="GO" id="GO:0006397">
    <property type="term" value="P:mRNA processing"/>
    <property type="evidence" value="ECO:0007669"/>
    <property type="project" value="UniProtKB-KW"/>
</dbReference>
<dbReference type="GO" id="GO:0008380">
    <property type="term" value="P:RNA splicing"/>
    <property type="evidence" value="ECO:0007669"/>
    <property type="project" value="UniProtKB-KW"/>
</dbReference>
<keyword evidence="4" id="KW-0508">mRNA splicing</keyword>
<feature type="domain" description="RRM" evidence="7">
    <location>
        <begin position="15"/>
        <end position="90"/>
    </location>
</feature>
<organism evidence="8 9">
    <name type="scientific">Heterostelium pallidum (strain ATCC 26659 / Pp 5 / PN500)</name>
    <name type="common">Cellular slime mold</name>
    <name type="synonym">Polysphondylium pallidum</name>
    <dbReference type="NCBI Taxonomy" id="670386"/>
    <lineage>
        <taxon>Eukaryota</taxon>
        <taxon>Amoebozoa</taxon>
        <taxon>Evosea</taxon>
        <taxon>Eumycetozoa</taxon>
        <taxon>Dictyostelia</taxon>
        <taxon>Acytosteliales</taxon>
        <taxon>Acytosteliaceae</taxon>
        <taxon>Heterostelium</taxon>
    </lineage>
</organism>
<evidence type="ECO:0000256" key="6">
    <source>
        <dbReference type="PROSITE-ProRule" id="PRU00176"/>
    </source>
</evidence>
<dbReference type="EMBL" id="ADBJ01000056">
    <property type="protein sequence ID" value="EFA75115.1"/>
    <property type="molecule type" value="Genomic_DNA"/>
</dbReference>
<keyword evidence="5" id="KW-0539">Nucleus</keyword>
<protein>
    <submittedName>
        <fullName evidence="8">RNA recognition motif-containing protein RRM</fullName>
    </submittedName>
</protein>
<dbReference type="InterPro" id="IPR035979">
    <property type="entry name" value="RBD_domain_sf"/>
</dbReference>
<dbReference type="OMA" id="HQPDKMV"/>
<dbReference type="PANTHER" id="PTHR23003">
    <property type="entry name" value="RNA RECOGNITION MOTIF RRM DOMAIN CONTAINING PROTEIN"/>
    <property type="match status" value="1"/>
</dbReference>
<dbReference type="InterPro" id="IPR012677">
    <property type="entry name" value="Nucleotide-bd_a/b_plait_sf"/>
</dbReference>
<comment type="subcellular location">
    <subcellularLocation>
        <location evidence="1">Nucleus</location>
    </subcellularLocation>
</comment>
<dbReference type="PROSITE" id="PS50102">
    <property type="entry name" value="RRM"/>
    <property type="match status" value="1"/>
</dbReference>
<dbReference type="AlphaFoldDB" id="D3BTS9"/>
<proteinExistence type="predicted"/>
<comment type="caution">
    <text evidence="8">The sequence shown here is derived from an EMBL/GenBank/DDBJ whole genome shotgun (WGS) entry which is preliminary data.</text>
</comment>
<dbReference type="SUPFAM" id="SSF54928">
    <property type="entry name" value="RNA-binding domain, RBD"/>
    <property type="match status" value="1"/>
</dbReference>
<reference evidence="8 9" key="1">
    <citation type="journal article" date="2011" name="Genome Res.">
        <title>Phylogeny-wide analysis of social amoeba genomes highlights ancient origins for complex intercellular communication.</title>
        <authorList>
            <person name="Heidel A.J."/>
            <person name="Lawal H.M."/>
            <person name="Felder M."/>
            <person name="Schilde C."/>
            <person name="Helps N.R."/>
            <person name="Tunggal B."/>
            <person name="Rivero F."/>
            <person name="John U."/>
            <person name="Schleicher M."/>
            <person name="Eichinger L."/>
            <person name="Platzer M."/>
            <person name="Noegel A.A."/>
            <person name="Schaap P."/>
            <person name="Gloeckner G."/>
        </authorList>
    </citation>
    <scope>NUCLEOTIDE SEQUENCE [LARGE SCALE GENOMIC DNA]</scope>
    <source>
        <strain evidence="9">ATCC 26659 / Pp 5 / PN500</strain>
    </source>
</reference>
<dbReference type="Proteomes" id="UP000001396">
    <property type="component" value="Unassembled WGS sequence"/>
</dbReference>
<evidence type="ECO:0000256" key="2">
    <source>
        <dbReference type="ARBA" id="ARBA00022664"/>
    </source>
</evidence>
<dbReference type="RefSeq" id="XP_020427249.1">
    <property type="nucleotide sequence ID" value="XM_020581946.1"/>
</dbReference>
<dbReference type="GO" id="GO:0003729">
    <property type="term" value="F:mRNA binding"/>
    <property type="evidence" value="ECO:0007669"/>
    <property type="project" value="TreeGrafter"/>
</dbReference>
<dbReference type="GO" id="GO:0005737">
    <property type="term" value="C:cytoplasm"/>
    <property type="evidence" value="ECO:0007669"/>
    <property type="project" value="TreeGrafter"/>
</dbReference>
<keyword evidence="9" id="KW-1185">Reference proteome</keyword>
<evidence type="ECO:0000256" key="5">
    <source>
        <dbReference type="ARBA" id="ARBA00023242"/>
    </source>
</evidence>
<dbReference type="FunCoup" id="D3BTS9">
    <property type="interactions" value="415"/>
</dbReference>
<evidence type="ECO:0000313" key="9">
    <source>
        <dbReference type="Proteomes" id="UP000001396"/>
    </source>
</evidence>
<dbReference type="FunFam" id="3.30.70.330:FF:000604">
    <property type="entry name" value="Splicing factor 3B, subunit 6"/>
    <property type="match status" value="1"/>
</dbReference>
<dbReference type="InterPro" id="IPR000504">
    <property type="entry name" value="RRM_dom"/>
</dbReference>
<evidence type="ECO:0000259" key="7">
    <source>
        <dbReference type="PROSITE" id="PS50102"/>
    </source>
</evidence>
<evidence type="ECO:0000256" key="4">
    <source>
        <dbReference type="ARBA" id="ARBA00023187"/>
    </source>
</evidence>
<name>D3BTS9_HETP5</name>
<dbReference type="InterPro" id="IPR034150">
    <property type="entry name" value="SF3B6_RRM"/>
</dbReference>
<dbReference type="InParanoid" id="D3BTS9"/>
<dbReference type="GO" id="GO:0005634">
    <property type="term" value="C:nucleus"/>
    <property type="evidence" value="ECO:0007669"/>
    <property type="project" value="UniProtKB-SubCell"/>
</dbReference>
<accession>D3BTS9</accession>
<evidence type="ECO:0000313" key="8">
    <source>
        <dbReference type="EMBL" id="EFA75115.1"/>
    </source>
</evidence>